<dbReference type="AlphaFoldDB" id="A0A0N5B3E8"/>
<dbReference type="Proteomes" id="UP000046392">
    <property type="component" value="Unplaced"/>
</dbReference>
<evidence type="ECO:0000313" key="2">
    <source>
        <dbReference type="WBParaSite" id="SPAL_0000059900.1"/>
    </source>
</evidence>
<name>A0A0N5B3E8_STREA</name>
<organism evidence="1 2">
    <name type="scientific">Strongyloides papillosus</name>
    <name type="common">Intestinal threadworm</name>
    <dbReference type="NCBI Taxonomy" id="174720"/>
    <lineage>
        <taxon>Eukaryota</taxon>
        <taxon>Metazoa</taxon>
        <taxon>Ecdysozoa</taxon>
        <taxon>Nematoda</taxon>
        <taxon>Chromadorea</taxon>
        <taxon>Rhabditida</taxon>
        <taxon>Tylenchina</taxon>
        <taxon>Panagrolaimomorpha</taxon>
        <taxon>Strongyloidoidea</taxon>
        <taxon>Strongyloididae</taxon>
        <taxon>Strongyloides</taxon>
    </lineage>
</organism>
<proteinExistence type="predicted"/>
<accession>A0A0N5B3E8</accession>
<keyword evidence="1" id="KW-1185">Reference proteome</keyword>
<reference evidence="2" key="1">
    <citation type="submission" date="2017-02" db="UniProtKB">
        <authorList>
            <consortium name="WormBaseParasite"/>
        </authorList>
    </citation>
    <scope>IDENTIFICATION</scope>
</reference>
<evidence type="ECO:0000313" key="1">
    <source>
        <dbReference type="Proteomes" id="UP000046392"/>
    </source>
</evidence>
<sequence>MDDEEELTPVKKALSENLIIQSILKYFENIKDLQNVSMVNKCLYEEVMKIQVPDCIIKPPNKYELNFDYSYVSQLVGEFCCEKERYQYLDEIYEKISSVSRENLSFTKEIVISYAFDVGDSEISLLERLGKDGAAFIGKLFDLYENAECLKFIDNSSEHEGGLLTFILKELKSQKIKSINGIDVNSLDKFFNIYEDEGSSKDIFCNVINLRNLSFDRQSDIELLDVKPLVECLKNKDDIMIKLNLYINDNNIDFFKNIISYLPEENDILFDLVFPENMLLEELEYFMISISNDWYSKIRSITATCRTIEVIKMLNDFISHLTKLRSLHLEIMFVNGDSRMFEEFIQGNGHHEYIKENFCLIDIGKNSNIKKVSITFNDTKSMFNKHQINDREMAKYYFIKSLLTSTPLIETLELNNIQQTDKLTSVLEENNRKLTNLLFNNVTLSSRFLPELRSVKFLFLAPPNLIPIPSFIELLIVLMKKGTYMCGVDSSQRIIQLSNEELQIKLKKRYKFKYISKIVNENGDTYFLFFNNPLLYKKYLKINDILI</sequence>
<protein>
    <submittedName>
        <fullName evidence="2">F-box domain-containing protein</fullName>
    </submittedName>
</protein>
<dbReference type="WBParaSite" id="SPAL_0000059900.1">
    <property type="protein sequence ID" value="SPAL_0000059900.1"/>
    <property type="gene ID" value="SPAL_0000059900"/>
</dbReference>